<sequence length="365" mass="41053">MYIHKTERQNNEYKFWAANIVPRTGDNYFMKSTNHTQLTAPEVANLWASYQNDTMAMYMISYLAKRTEDKEIRSLLEFAVQLAKEHVAVVSDIFKKGNYPIPIGFTKEDVNLDAPKLYSDKLCLYYMIDMAKFALPAYGLALSGGTREDVIAFYSKGLDETQELFKRATRLTMKKGIFNFAPTIPKPDKVDFIKRQDFLSGWFDKRPLVGMEISALVYNTKRASLGEALVTGFSQTAQSTAVRKFFERGKKLTKKHLDTLGSLLIEDDLSPGTINLTAEVTTSTTPPFSDKLMMFHATTFTASGLAQYGYAASSSPRRDLGLTYARLMAETGLYAEDGSNIMIDNGWLEQPPEAADRKKLAEQGK</sequence>
<dbReference type="KEGG" id="vil:CFK37_17415"/>
<accession>A0A220U6Q6</accession>
<name>A0A220U6Q6_9BACI</name>
<reference evidence="1 2" key="1">
    <citation type="submission" date="2017-07" db="EMBL/GenBank/DDBJ databases">
        <title>Virgibacillus sp. LM2416.</title>
        <authorList>
            <person name="Tak E.J."/>
            <person name="Bae J.-W."/>
        </authorList>
    </citation>
    <scope>NUCLEOTIDE SEQUENCE [LARGE SCALE GENOMIC DNA]</scope>
    <source>
        <strain evidence="1 2">LM2416</strain>
    </source>
</reference>
<proteinExistence type="predicted"/>
<dbReference type="Gene3D" id="1.20.1260.10">
    <property type="match status" value="2"/>
</dbReference>
<dbReference type="Proteomes" id="UP000198312">
    <property type="component" value="Chromosome"/>
</dbReference>
<evidence type="ECO:0000313" key="1">
    <source>
        <dbReference type="EMBL" id="ASK63809.1"/>
    </source>
</evidence>
<gene>
    <name evidence="1" type="ORF">CFK37_17415</name>
</gene>
<dbReference type="OrthoDB" id="1675670at2"/>
<keyword evidence="2" id="KW-1185">Reference proteome</keyword>
<protein>
    <submittedName>
        <fullName evidence="1">Uncharacterized protein</fullName>
    </submittedName>
</protein>
<dbReference type="Pfam" id="PF11553">
    <property type="entry name" value="DUF3231"/>
    <property type="match status" value="2"/>
</dbReference>
<dbReference type="EMBL" id="CP022315">
    <property type="protein sequence ID" value="ASK63809.1"/>
    <property type="molecule type" value="Genomic_DNA"/>
</dbReference>
<dbReference type="AlphaFoldDB" id="A0A220U6Q6"/>
<dbReference type="InterPro" id="IPR012347">
    <property type="entry name" value="Ferritin-like"/>
</dbReference>
<evidence type="ECO:0000313" key="2">
    <source>
        <dbReference type="Proteomes" id="UP000198312"/>
    </source>
</evidence>
<organism evidence="1 2">
    <name type="scientific">Virgibacillus phasianinus</name>
    <dbReference type="NCBI Taxonomy" id="2017483"/>
    <lineage>
        <taxon>Bacteria</taxon>
        <taxon>Bacillati</taxon>
        <taxon>Bacillota</taxon>
        <taxon>Bacilli</taxon>
        <taxon>Bacillales</taxon>
        <taxon>Bacillaceae</taxon>
        <taxon>Virgibacillus</taxon>
    </lineage>
</organism>
<dbReference type="InterPro" id="IPR021617">
    <property type="entry name" value="DUF3231"/>
</dbReference>